<evidence type="ECO:0000256" key="1">
    <source>
        <dbReference type="ARBA" id="ARBA00006700"/>
    </source>
</evidence>
<dbReference type="GO" id="GO:0044391">
    <property type="term" value="C:ribosomal subunit"/>
    <property type="evidence" value="ECO:0007669"/>
    <property type="project" value="UniProtKB-ARBA"/>
</dbReference>
<keyword evidence="7" id="KW-1185">Reference proteome</keyword>
<evidence type="ECO:0000313" key="7">
    <source>
        <dbReference type="Proteomes" id="UP001177744"/>
    </source>
</evidence>
<evidence type="ECO:0000256" key="4">
    <source>
        <dbReference type="SAM" id="MobiDB-lite"/>
    </source>
</evidence>
<gene>
    <name evidence="6" type="ORF">QTO34_009945</name>
</gene>
<organism evidence="6 7">
    <name type="scientific">Cnephaeus nilssonii</name>
    <name type="common">Northern bat</name>
    <name type="synonym">Eptesicus nilssonii</name>
    <dbReference type="NCBI Taxonomy" id="3371016"/>
    <lineage>
        <taxon>Eukaryota</taxon>
        <taxon>Metazoa</taxon>
        <taxon>Chordata</taxon>
        <taxon>Craniata</taxon>
        <taxon>Vertebrata</taxon>
        <taxon>Euteleostomi</taxon>
        <taxon>Mammalia</taxon>
        <taxon>Eutheria</taxon>
        <taxon>Laurasiatheria</taxon>
        <taxon>Chiroptera</taxon>
        <taxon>Yangochiroptera</taxon>
        <taxon>Vespertilionidae</taxon>
        <taxon>Cnephaeus</taxon>
    </lineage>
</organism>
<keyword evidence="3" id="KW-0687">Ribonucleoprotein</keyword>
<evidence type="ECO:0000313" key="6">
    <source>
        <dbReference type="EMBL" id="KAK1329762.1"/>
    </source>
</evidence>
<dbReference type="PANTHER" id="PTHR11620">
    <property type="entry name" value="60S RIBOSOMAL PROTEIN L23A"/>
    <property type="match status" value="1"/>
</dbReference>
<dbReference type="Pfam" id="PF03939">
    <property type="entry name" value="Ribosomal_L23eN"/>
    <property type="match status" value="1"/>
</dbReference>
<evidence type="ECO:0000256" key="2">
    <source>
        <dbReference type="ARBA" id="ARBA00022980"/>
    </source>
</evidence>
<dbReference type="GO" id="GO:0006412">
    <property type="term" value="P:translation"/>
    <property type="evidence" value="ECO:0007669"/>
    <property type="project" value="InterPro"/>
</dbReference>
<dbReference type="InterPro" id="IPR012677">
    <property type="entry name" value="Nucleotide-bd_a/b_plait_sf"/>
</dbReference>
<protein>
    <recommendedName>
        <fullName evidence="5">Large ribosomal subunit protein uL23 N-terminal domain-containing protein</fullName>
    </recommendedName>
</protein>
<accession>A0AA40LF07</accession>
<evidence type="ECO:0000256" key="3">
    <source>
        <dbReference type="ARBA" id="ARBA00023274"/>
    </source>
</evidence>
<feature type="compositionally biased region" description="Basic residues" evidence="4">
    <location>
        <begin position="67"/>
        <end position="77"/>
    </location>
</feature>
<comment type="caution">
    <text evidence="6">The sequence shown here is derived from an EMBL/GenBank/DDBJ whole genome shotgun (WGS) entry which is preliminary data.</text>
</comment>
<dbReference type="Proteomes" id="UP001177744">
    <property type="component" value="Unassembled WGS sequence"/>
</dbReference>
<proteinExistence type="inferred from homology"/>
<dbReference type="InterPro" id="IPR013025">
    <property type="entry name" value="Ribosomal_uL23-like"/>
</dbReference>
<feature type="domain" description="Large ribosomal subunit protein uL23 N-terminal" evidence="5">
    <location>
        <begin position="34"/>
        <end position="78"/>
    </location>
</feature>
<evidence type="ECO:0000259" key="5">
    <source>
        <dbReference type="Pfam" id="PF03939"/>
    </source>
</evidence>
<dbReference type="SUPFAM" id="SSF54189">
    <property type="entry name" value="Ribosomal proteins S24e, L23 and L15e"/>
    <property type="match status" value="1"/>
</dbReference>
<dbReference type="Gene3D" id="3.30.70.330">
    <property type="match status" value="1"/>
</dbReference>
<dbReference type="InterPro" id="IPR012678">
    <property type="entry name" value="Ribosomal_uL23/eL15/eS24_sf"/>
</dbReference>
<dbReference type="EMBL" id="JAULJE010000021">
    <property type="protein sequence ID" value="KAK1329762.1"/>
    <property type="molecule type" value="Genomic_DNA"/>
</dbReference>
<feature type="compositionally biased region" description="Basic and acidic residues" evidence="4">
    <location>
        <begin position="14"/>
        <end position="29"/>
    </location>
</feature>
<reference evidence="6" key="1">
    <citation type="submission" date="2023-06" db="EMBL/GenBank/DDBJ databases">
        <title>Reference genome for the Northern bat (Eptesicus nilssonii), a most northern bat species.</title>
        <authorList>
            <person name="Laine V.N."/>
            <person name="Pulliainen A.T."/>
            <person name="Lilley T.M."/>
        </authorList>
    </citation>
    <scope>NUCLEOTIDE SEQUENCE</scope>
    <source>
        <strain evidence="6">BLF_Eptnil</strain>
        <tissue evidence="6">Kidney</tissue>
    </source>
</reference>
<name>A0AA40LF07_CNENI</name>
<feature type="region of interest" description="Disordered" evidence="4">
    <location>
        <begin position="1"/>
        <end position="102"/>
    </location>
</feature>
<comment type="similarity">
    <text evidence="1">Belongs to the universal ribosomal protein uL23 family.</text>
</comment>
<dbReference type="InterPro" id="IPR005633">
    <property type="entry name" value="Ribosomal_uL23_N"/>
</dbReference>
<dbReference type="AlphaFoldDB" id="A0AA40LF07"/>
<sequence>MNRLGRSLQPRNSTNDERRRTKEPFHEDGAGSEEAENAALKGVHSHTKEQTRTSPAFRRPKTLGLRRPPKRPRKGAPRRNEPAHCATIQSPPPTTTTTGEDRRQEYTVFTVDGKAKEHQVRQAMKKPYDIDVAKTKPRLRGPAEPLAQISCIGPLVL</sequence>
<dbReference type="GO" id="GO:0003735">
    <property type="term" value="F:structural constituent of ribosome"/>
    <property type="evidence" value="ECO:0007669"/>
    <property type="project" value="InterPro"/>
</dbReference>
<keyword evidence="2" id="KW-0689">Ribosomal protein</keyword>